<keyword evidence="13 15" id="KW-0460">Magnesium</keyword>
<dbReference type="SUPFAM" id="SSF69065">
    <property type="entry name" value="RNase III domain-like"/>
    <property type="match status" value="1"/>
</dbReference>
<keyword evidence="7 15" id="KW-0507">mRNA processing</keyword>
<dbReference type="SUPFAM" id="SSF54768">
    <property type="entry name" value="dsRNA-binding domain-like"/>
    <property type="match status" value="1"/>
</dbReference>
<dbReference type="SMART" id="SM00535">
    <property type="entry name" value="RIBOc"/>
    <property type="match status" value="1"/>
</dbReference>
<dbReference type="GO" id="GO:0042802">
    <property type="term" value="F:identical protein binding"/>
    <property type="evidence" value="ECO:0007669"/>
    <property type="project" value="UniProtKB-ARBA"/>
</dbReference>
<dbReference type="PROSITE" id="PS50142">
    <property type="entry name" value="RNASE_3_2"/>
    <property type="match status" value="1"/>
</dbReference>
<dbReference type="Pfam" id="PF00035">
    <property type="entry name" value="dsrm"/>
    <property type="match status" value="1"/>
</dbReference>
<feature type="active site" evidence="15">
    <location>
        <position position="42"/>
    </location>
</feature>
<dbReference type="AlphaFoldDB" id="A0A974SN20"/>
<evidence type="ECO:0000256" key="3">
    <source>
        <dbReference type="ARBA" id="ARBA00010183"/>
    </source>
</evidence>
<dbReference type="GO" id="GO:0005737">
    <property type="term" value="C:cytoplasm"/>
    <property type="evidence" value="ECO:0007669"/>
    <property type="project" value="UniProtKB-SubCell"/>
</dbReference>
<keyword evidence="10 15" id="KW-0479">Metal-binding</keyword>
<dbReference type="Gene3D" id="3.30.160.20">
    <property type="match status" value="1"/>
</dbReference>
<dbReference type="InterPro" id="IPR036389">
    <property type="entry name" value="RNase_III_sf"/>
</dbReference>
<feature type="binding site" evidence="15">
    <location>
        <position position="111"/>
    </location>
    <ligand>
        <name>Mg(2+)</name>
        <dbReference type="ChEBI" id="CHEBI:18420"/>
    </ligand>
</feature>
<dbReference type="Gene3D" id="1.10.1520.10">
    <property type="entry name" value="Ribonuclease III domain"/>
    <property type="match status" value="1"/>
</dbReference>
<dbReference type="InterPro" id="IPR014720">
    <property type="entry name" value="dsRBD_dom"/>
</dbReference>
<evidence type="ECO:0000256" key="14">
    <source>
        <dbReference type="ARBA" id="ARBA00022884"/>
    </source>
</evidence>
<feature type="domain" description="DRBM" evidence="16">
    <location>
        <begin position="152"/>
        <end position="221"/>
    </location>
</feature>
<dbReference type="PROSITE" id="PS50137">
    <property type="entry name" value="DS_RBD"/>
    <property type="match status" value="1"/>
</dbReference>
<gene>
    <name evidence="15 18" type="primary">rnc</name>
    <name evidence="18" type="ORF">IWH25_13625</name>
</gene>
<dbReference type="GO" id="GO:0046872">
    <property type="term" value="F:metal ion binding"/>
    <property type="evidence" value="ECO:0007669"/>
    <property type="project" value="UniProtKB-KW"/>
</dbReference>
<dbReference type="InterPro" id="IPR011907">
    <property type="entry name" value="RNase_III"/>
</dbReference>
<reference evidence="18" key="1">
    <citation type="submission" date="2020-11" db="EMBL/GenBank/DDBJ databases">
        <title>Azospira restricta DSM 18626 genome sequence.</title>
        <authorList>
            <person name="Moe W.M."/>
        </authorList>
    </citation>
    <scope>NUCLEOTIDE SEQUENCE</scope>
    <source>
        <strain evidence="18">DSM 18626</strain>
    </source>
</reference>
<dbReference type="GO" id="GO:0003725">
    <property type="term" value="F:double-stranded RNA binding"/>
    <property type="evidence" value="ECO:0007669"/>
    <property type="project" value="TreeGrafter"/>
</dbReference>
<evidence type="ECO:0000256" key="11">
    <source>
        <dbReference type="ARBA" id="ARBA00022759"/>
    </source>
</evidence>
<dbReference type="GO" id="GO:0006364">
    <property type="term" value="P:rRNA processing"/>
    <property type="evidence" value="ECO:0007669"/>
    <property type="project" value="UniProtKB-UniRule"/>
</dbReference>
<evidence type="ECO:0000256" key="2">
    <source>
        <dbReference type="ARBA" id="ARBA00004496"/>
    </source>
</evidence>
<feature type="binding site" evidence="15">
    <location>
        <position position="38"/>
    </location>
    <ligand>
        <name>Mg(2+)</name>
        <dbReference type="ChEBI" id="CHEBI:18420"/>
    </ligand>
</feature>
<evidence type="ECO:0000256" key="8">
    <source>
        <dbReference type="ARBA" id="ARBA00022694"/>
    </source>
</evidence>
<dbReference type="Proteomes" id="UP000663444">
    <property type="component" value="Chromosome"/>
</dbReference>
<dbReference type="FunFam" id="1.10.1520.10:FF:000001">
    <property type="entry name" value="Ribonuclease 3"/>
    <property type="match status" value="1"/>
</dbReference>
<dbReference type="FunFam" id="3.30.160.20:FF:000003">
    <property type="entry name" value="Ribonuclease 3"/>
    <property type="match status" value="1"/>
</dbReference>
<dbReference type="EC" id="3.1.26.3" evidence="15"/>
<keyword evidence="6 15" id="KW-0698">rRNA processing</keyword>
<evidence type="ECO:0000256" key="7">
    <source>
        <dbReference type="ARBA" id="ARBA00022664"/>
    </source>
</evidence>
<dbReference type="KEGG" id="ares:IWH25_13625"/>
<keyword evidence="19" id="KW-1185">Reference proteome</keyword>
<evidence type="ECO:0000256" key="13">
    <source>
        <dbReference type="ARBA" id="ARBA00022842"/>
    </source>
</evidence>
<dbReference type="Pfam" id="PF14622">
    <property type="entry name" value="Ribonucleas_3_3"/>
    <property type="match status" value="1"/>
</dbReference>
<feature type="domain" description="RNase III" evidence="17">
    <location>
        <begin position="3"/>
        <end position="125"/>
    </location>
</feature>
<dbReference type="NCBIfam" id="TIGR02191">
    <property type="entry name" value="RNaseIII"/>
    <property type="match status" value="1"/>
</dbReference>
<dbReference type="GO" id="GO:0006397">
    <property type="term" value="P:mRNA processing"/>
    <property type="evidence" value="ECO:0007669"/>
    <property type="project" value="UniProtKB-UniRule"/>
</dbReference>
<dbReference type="PANTHER" id="PTHR11207:SF0">
    <property type="entry name" value="RIBONUCLEASE 3"/>
    <property type="match status" value="1"/>
</dbReference>
<keyword evidence="5 15" id="KW-0963">Cytoplasm</keyword>
<dbReference type="InterPro" id="IPR000999">
    <property type="entry name" value="RNase_III_dom"/>
</dbReference>
<dbReference type="CDD" id="cd10845">
    <property type="entry name" value="DSRM_RNAse_III_family"/>
    <property type="match status" value="1"/>
</dbReference>
<sequence length="221" mass="23999">MIPGRLEKALGHAFADPGLLQTALTHRSHSAPHNERLEFIGDSVLNCAVALELYRRFPALTEGEMSRLRANLVRQDTLHRIAESLALGDCLRLGEGELKSGGHRRPSILADAVEAIIGAVHLDAGFDAAAALVGRLYAAHLAGIVPGQQIKDPKTRLQEFLQGRRLALPQYVLLDTSGEAHAQNFRVACEVPALRLKTEGVGQSRRAAEQMAAERALEKLK</sequence>
<keyword evidence="8 15" id="KW-0819">tRNA processing</keyword>
<feature type="binding site" evidence="15">
    <location>
        <position position="114"/>
    </location>
    <ligand>
        <name>Mg(2+)</name>
        <dbReference type="ChEBI" id="CHEBI:18420"/>
    </ligand>
</feature>
<name>A0A974SN20_9RHOO</name>
<proteinExistence type="inferred from homology"/>
<evidence type="ECO:0000256" key="4">
    <source>
        <dbReference type="ARBA" id="ARBA00011738"/>
    </source>
</evidence>
<dbReference type="RefSeq" id="WP_203386329.1">
    <property type="nucleotide sequence ID" value="NZ_CP064781.1"/>
</dbReference>
<dbReference type="SMART" id="SM00358">
    <property type="entry name" value="DSRM"/>
    <property type="match status" value="1"/>
</dbReference>
<comment type="cofactor">
    <cofactor evidence="15">
        <name>Mg(2+)</name>
        <dbReference type="ChEBI" id="CHEBI:18420"/>
    </cofactor>
</comment>
<evidence type="ECO:0000256" key="10">
    <source>
        <dbReference type="ARBA" id="ARBA00022723"/>
    </source>
</evidence>
<comment type="function">
    <text evidence="15">Digests double-stranded RNA. Involved in the processing of primary rRNA transcript to yield the immediate precursors to the large and small rRNAs (23S and 16S). Processes some mRNAs, and tRNAs when they are encoded in the rRNA operon. Processes pre-crRNA and tracrRNA of type II CRISPR loci if present in the organism.</text>
</comment>
<evidence type="ECO:0000256" key="5">
    <source>
        <dbReference type="ARBA" id="ARBA00022490"/>
    </source>
</evidence>
<dbReference type="GO" id="GO:0019843">
    <property type="term" value="F:rRNA binding"/>
    <property type="evidence" value="ECO:0007669"/>
    <property type="project" value="UniProtKB-KW"/>
</dbReference>
<feature type="active site" evidence="15">
    <location>
        <position position="114"/>
    </location>
</feature>
<comment type="subcellular location">
    <subcellularLocation>
        <location evidence="2 15">Cytoplasm</location>
    </subcellularLocation>
</comment>
<evidence type="ECO:0000313" key="18">
    <source>
        <dbReference type="EMBL" id="QRJ62799.1"/>
    </source>
</evidence>
<keyword evidence="12 15" id="KW-0378">Hydrolase</keyword>
<dbReference type="CDD" id="cd00593">
    <property type="entry name" value="RIBOc"/>
    <property type="match status" value="1"/>
</dbReference>
<comment type="subunit">
    <text evidence="4 15">Homodimer.</text>
</comment>
<organism evidence="18 19">
    <name type="scientific">Azospira restricta</name>
    <dbReference type="NCBI Taxonomy" id="404405"/>
    <lineage>
        <taxon>Bacteria</taxon>
        <taxon>Pseudomonadati</taxon>
        <taxon>Pseudomonadota</taxon>
        <taxon>Betaproteobacteria</taxon>
        <taxon>Rhodocyclales</taxon>
        <taxon>Rhodocyclaceae</taxon>
        <taxon>Azospira</taxon>
    </lineage>
</organism>
<dbReference type="HAMAP" id="MF_00104">
    <property type="entry name" value="RNase_III"/>
    <property type="match status" value="1"/>
</dbReference>
<dbReference type="GO" id="GO:0008033">
    <property type="term" value="P:tRNA processing"/>
    <property type="evidence" value="ECO:0007669"/>
    <property type="project" value="UniProtKB-KW"/>
</dbReference>
<comment type="catalytic activity">
    <reaction evidence="1 15">
        <text>Endonucleolytic cleavage to 5'-phosphomonoester.</text>
        <dbReference type="EC" id="3.1.26.3"/>
    </reaction>
</comment>
<evidence type="ECO:0000313" key="19">
    <source>
        <dbReference type="Proteomes" id="UP000663444"/>
    </source>
</evidence>
<evidence type="ECO:0000256" key="1">
    <source>
        <dbReference type="ARBA" id="ARBA00000109"/>
    </source>
</evidence>
<keyword evidence="11 15" id="KW-0255">Endonuclease</keyword>
<comment type="similarity">
    <text evidence="3">Belongs to the ribonuclease III family.</text>
</comment>
<evidence type="ECO:0000256" key="15">
    <source>
        <dbReference type="HAMAP-Rule" id="MF_00104"/>
    </source>
</evidence>
<dbReference type="GO" id="GO:0010468">
    <property type="term" value="P:regulation of gene expression"/>
    <property type="evidence" value="ECO:0007669"/>
    <property type="project" value="TreeGrafter"/>
</dbReference>
<evidence type="ECO:0000256" key="12">
    <source>
        <dbReference type="ARBA" id="ARBA00022801"/>
    </source>
</evidence>
<dbReference type="GO" id="GO:0004525">
    <property type="term" value="F:ribonuclease III activity"/>
    <property type="evidence" value="ECO:0007669"/>
    <property type="project" value="UniProtKB-UniRule"/>
</dbReference>
<keyword evidence="14 15" id="KW-0694">RNA-binding</keyword>
<evidence type="ECO:0000256" key="9">
    <source>
        <dbReference type="ARBA" id="ARBA00022722"/>
    </source>
</evidence>
<protein>
    <recommendedName>
        <fullName evidence="15">Ribonuclease 3</fullName>
        <ecNumber evidence="15">3.1.26.3</ecNumber>
    </recommendedName>
    <alternativeName>
        <fullName evidence="15">Ribonuclease III</fullName>
        <shortName evidence="15">RNase III</shortName>
    </alternativeName>
</protein>
<keyword evidence="15" id="KW-0699">rRNA-binding</keyword>
<keyword evidence="9 15" id="KW-0540">Nuclease</keyword>
<dbReference type="EMBL" id="CP064781">
    <property type="protein sequence ID" value="QRJ62799.1"/>
    <property type="molecule type" value="Genomic_DNA"/>
</dbReference>
<evidence type="ECO:0000256" key="6">
    <source>
        <dbReference type="ARBA" id="ARBA00022552"/>
    </source>
</evidence>
<dbReference type="PANTHER" id="PTHR11207">
    <property type="entry name" value="RIBONUCLEASE III"/>
    <property type="match status" value="1"/>
</dbReference>
<accession>A0A974SN20</accession>
<evidence type="ECO:0000259" key="17">
    <source>
        <dbReference type="PROSITE" id="PS50142"/>
    </source>
</evidence>
<evidence type="ECO:0000259" key="16">
    <source>
        <dbReference type="PROSITE" id="PS50137"/>
    </source>
</evidence>